<keyword evidence="1" id="KW-0001">2Fe-2S</keyword>
<gene>
    <name evidence="7" type="ordered locus">SAR116_1714</name>
</gene>
<evidence type="ECO:0000313" key="8">
    <source>
        <dbReference type="Proteomes" id="UP000007460"/>
    </source>
</evidence>
<dbReference type="PROSITE" id="PS51296">
    <property type="entry name" value="RIESKE"/>
    <property type="match status" value="1"/>
</dbReference>
<dbReference type="CDD" id="cd03479">
    <property type="entry name" value="Rieske_RO_Alpha_PhDO_like"/>
    <property type="match status" value="1"/>
</dbReference>
<evidence type="ECO:0000313" key="7">
    <source>
        <dbReference type="EMBL" id="ADE39957.1"/>
    </source>
</evidence>
<keyword evidence="8" id="KW-1185">Reference proteome</keyword>
<accession>D5BUL0</accession>
<dbReference type="Gene3D" id="2.102.10.10">
    <property type="entry name" value="Rieske [2Fe-2S] iron-sulphur domain"/>
    <property type="match status" value="1"/>
</dbReference>
<organism evidence="7 8">
    <name type="scientific">Puniceispirillum marinum (strain IMCC1322)</name>
    <dbReference type="NCBI Taxonomy" id="488538"/>
    <lineage>
        <taxon>Bacteria</taxon>
        <taxon>Pseudomonadati</taxon>
        <taxon>Pseudomonadota</taxon>
        <taxon>Alphaproteobacteria</taxon>
        <taxon>Candidatus Puniceispirillales</taxon>
        <taxon>Candidatus Puniceispirillaceae</taxon>
        <taxon>Candidatus Puniceispirillum</taxon>
    </lineage>
</organism>
<dbReference type="GO" id="GO:0016491">
    <property type="term" value="F:oxidoreductase activity"/>
    <property type="evidence" value="ECO:0007669"/>
    <property type="project" value="UniProtKB-KW"/>
</dbReference>
<sequence>MTDSINLPEGNFRGHSKQGVWSEAPDPILAEVGPGTPCGEYQRRFWMPVAMTNQFDEKPYRIRILGEDLVLFREKGGQLGLVHLHCAHRNMSLEFGIIEEGGIRCSYHGWKYNIDGTILETPCEPKASKIKEKVCLGAYPVVEYKGLAFTYMGPPDKMPPFPFYDTFDEEGDEMLPYLIDSPCNWLQVMENAWDPFHTVYLHTKAVRSQFIDAFAELPRIEYFSTEIGDFYTNTRRVGDIIWLRVHDKVLPSFTQNGGHFPTPDDSLYFGRCGLSRWVVPIDDENTRVIAWRHFRKGDDPKGMTNRDEVGFGKTDFYGQGADRSYDQRQRDPGDYDAWVSQGPKNIHARENMGFTDRGVAKVRRKLRMAIKEVEDGGDVIQPSSHQASPIPTYGGDTMLRVPLVEGRDDEAVLREVAHEVAAIYMSADVMQGAERTEYIREKLKAYEAEWA</sequence>
<evidence type="ECO:0000256" key="3">
    <source>
        <dbReference type="ARBA" id="ARBA00023002"/>
    </source>
</evidence>
<dbReference type="KEGG" id="apb:SAR116_1714"/>
<dbReference type="STRING" id="488538.SAR116_1714"/>
<dbReference type="SUPFAM" id="SSF50022">
    <property type="entry name" value="ISP domain"/>
    <property type="match status" value="1"/>
</dbReference>
<protein>
    <submittedName>
        <fullName evidence="7">Iron-sulfur protein</fullName>
        <ecNumber evidence="7">1.14.12.-</ecNumber>
    </submittedName>
</protein>
<evidence type="ECO:0000256" key="4">
    <source>
        <dbReference type="ARBA" id="ARBA00023004"/>
    </source>
</evidence>
<reference evidence="7 8" key="1">
    <citation type="journal article" date="2010" name="J. Bacteriol.">
        <title>Complete genome sequence of "Candidatus Puniceispirillum marinum" IMCC1322, a representative of the SAR116 clade in the Alphaproteobacteria.</title>
        <authorList>
            <person name="Oh H.M."/>
            <person name="Kwon K.K."/>
            <person name="Kang I."/>
            <person name="Kang S.G."/>
            <person name="Lee J.H."/>
            <person name="Kim S.J."/>
            <person name="Cho J.C."/>
        </authorList>
    </citation>
    <scope>NUCLEOTIDE SEQUENCE [LARGE SCALE GENOMIC DNA]</scope>
    <source>
        <strain evidence="7 8">IMCC1322</strain>
    </source>
</reference>
<dbReference type="eggNOG" id="COG4638">
    <property type="taxonomic scope" value="Bacteria"/>
</dbReference>
<keyword evidence="5" id="KW-0411">Iron-sulfur</keyword>
<dbReference type="PANTHER" id="PTHR21266:SF59">
    <property type="entry name" value="BLR4922 PROTEIN"/>
    <property type="match status" value="1"/>
</dbReference>
<evidence type="ECO:0000256" key="1">
    <source>
        <dbReference type="ARBA" id="ARBA00022714"/>
    </source>
</evidence>
<feature type="domain" description="Rieske" evidence="6">
    <location>
        <begin position="46"/>
        <end position="150"/>
    </location>
</feature>
<dbReference type="Proteomes" id="UP000007460">
    <property type="component" value="Chromosome"/>
</dbReference>
<dbReference type="SUPFAM" id="SSF55961">
    <property type="entry name" value="Bet v1-like"/>
    <property type="match status" value="1"/>
</dbReference>
<dbReference type="GO" id="GO:0051537">
    <property type="term" value="F:2 iron, 2 sulfur cluster binding"/>
    <property type="evidence" value="ECO:0007669"/>
    <property type="project" value="UniProtKB-KW"/>
</dbReference>
<dbReference type="InterPro" id="IPR017941">
    <property type="entry name" value="Rieske_2Fe-2S"/>
</dbReference>
<evidence type="ECO:0000256" key="2">
    <source>
        <dbReference type="ARBA" id="ARBA00022723"/>
    </source>
</evidence>
<dbReference type="InterPro" id="IPR036922">
    <property type="entry name" value="Rieske_2Fe-2S_sf"/>
</dbReference>
<dbReference type="PANTHER" id="PTHR21266">
    <property type="entry name" value="IRON-SULFUR DOMAIN CONTAINING PROTEIN"/>
    <property type="match status" value="1"/>
</dbReference>
<keyword evidence="4" id="KW-0408">Iron</keyword>
<dbReference type="OrthoDB" id="9800776at2"/>
<dbReference type="InterPro" id="IPR050584">
    <property type="entry name" value="Cholesterol_7-desaturase"/>
</dbReference>
<keyword evidence="2" id="KW-0479">Metal-binding</keyword>
<dbReference type="RefSeq" id="WP_013046584.1">
    <property type="nucleotide sequence ID" value="NC_014010.1"/>
</dbReference>
<keyword evidence="3 7" id="KW-0560">Oxidoreductase</keyword>
<dbReference type="EMBL" id="CP001751">
    <property type="protein sequence ID" value="ADE39957.1"/>
    <property type="molecule type" value="Genomic_DNA"/>
</dbReference>
<dbReference type="EC" id="1.14.12.-" evidence="7"/>
<dbReference type="AlphaFoldDB" id="D5BUL0"/>
<dbReference type="Pfam" id="PF00355">
    <property type="entry name" value="Rieske"/>
    <property type="match status" value="1"/>
</dbReference>
<evidence type="ECO:0000256" key="5">
    <source>
        <dbReference type="ARBA" id="ARBA00023014"/>
    </source>
</evidence>
<name>D5BUL0_PUNMI</name>
<evidence type="ECO:0000259" key="6">
    <source>
        <dbReference type="PROSITE" id="PS51296"/>
    </source>
</evidence>
<dbReference type="HOGENOM" id="CLU_039484_2_2_5"/>
<proteinExistence type="predicted"/>
<dbReference type="GO" id="GO:0046872">
    <property type="term" value="F:metal ion binding"/>
    <property type="evidence" value="ECO:0007669"/>
    <property type="project" value="UniProtKB-KW"/>
</dbReference>